<comment type="caution">
    <text evidence="3">The sequence shown here is derived from an EMBL/GenBank/DDBJ whole genome shotgun (WGS) entry which is preliminary data.</text>
</comment>
<accession>A0ABS1M713</accession>
<evidence type="ECO:0000256" key="2">
    <source>
        <dbReference type="SAM" id="Phobius"/>
    </source>
</evidence>
<feature type="transmembrane region" description="Helical" evidence="2">
    <location>
        <begin position="219"/>
        <end position="237"/>
    </location>
</feature>
<feature type="region of interest" description="Disordered" evidence="1">
    <location>
        <begin position="1"/>
        <end position="21"/>
    </location>
</feature>
<keyword evidence="2" id="KW-0812">Transmembrane</keyword>
<name>A0ABS1M713_9NOCA</name>
<feature type="transmembrane region" description="Helical" evidence="2">
    <location>
        <begin position="243"/>
        <end position="260"/>
    </location>
</feature>
<feature type="transmembrane region" description="Helical" evidence="2">
    <location>
        <begin position="290"/>
        <end position="311"/>
    </location>
</feature>
<protein>
    <submittedName>
        <fullName evidence="3">DoxX family protein</fullName>
    </submittedName>
</protein>
<dbReference type="RefSeq" id="WP_201949010.1">
    <property type="nucleotide sequence ID" value="NZ_JAERRJ010000007.1"/>
</dbReference>
<keyword evidence="2" id="KW-1133">Transmembrane helix</keyword>
<dbReference type="Proteomes" id="UP000602198">
    <property type="component" value="Unassembled WGS sequence"/>
</dbReference>
<keyword evidence="2" id="KW-0472">Membrane</keyword>
<evidence type="ECO:0000313" key="3">
    <source>
        <dbReference type="EMBL" id="MBL1076415.1"/>
    </source>
</evidence>
<feature type="transmembrane region" description="Helical" evidence="2">
    <location>
        <begin position="194"/>
        <end position="212"/>
    </location>
</feature>
<organism evidence="3 4">
    <name type="scientific">Nocardia acididurans</name>
    <dbReference type="NCBI Taxonomy" id="2802282"/>
    <lineage>
        <taxon>Bacteria</taxon>
        <taxon>Bacillati</taxon>
        <taxon>Actinomycetota</taxon>
        <taxon>Actinomycetes</taxon>
        <taxon>Mycobacteriales</taxon>
        <taxon>Nocardiaceae</taxon>
        <taxon>Nocardia</taxon>
    </lineage>
</organism>
<sequence>MSSTATEVLDHEDDSTPADHRRRPWKPWTRIAFRFCFAYFGLLCMLFAQLVLVFTGPLFVLLAADTLGGQLDSIDDVVRTVSTTVFRTEVAPLRKSYSGDQAAIWVLVFCVLVTAVAITAVWSILDRRRPRYDRLYRWFLTAVRLCLGGQMLFYGMAKVIPLQMPRPTLVTLLTPYGDFGPTAVLWNQVGSVPVYEMLLGAAEVVAGLLLFIPRTATAGALLSLVSLLQVFVLNMTFDVPVKLLSFHLVLMCLVVLAPQARRLANILVLERPSAPATQPPLFRGRRANRIAATISAALGLWVLAGGALMAAQGYRQEGGGVPEPPLYGIWTVREFTLDGQPLPPLTTDETRWQRLVFDTRTTAFQKMDGSFVPADAIVDPATSTLTLTGPPHSDSAPPSRLPAYTYTFTFEQPEPDRLTLRGQVDGRPATISLQHLDPTTFPLRSRGFHWIQEYPYTGTLTR</sequence>
<reference evidence="3 4" key="1">
    <citation type="submission" date="2021-01" db="EMBL/GenBank/DDBJ databases">
        <title>WGS of actinomycetes isolated from Thailand.</title>
        <authorList>
            <person name="Thawai C."/>
        </authorList>
    </citation>
    <scope>NUCLEOTIDE SEQUENCE [LARGE SCALE GENOMIC DNA]</scope>
    <source>
        <strain evidence="3 4">LPG 2</strain>
    </source>
</reference>
<feature type="transmembrane region" description="Helical" evidence="2">
    <location>
        <begin position="31"/>
        <end position="64"/>
    </location>
</feature>
<feature type="transmembrane region" description="Helical" evidence="2">
    <location>
        <begin position="102"/>
        <end position="125"/>
    </location>
</feature>
<gene>
    <name evidence="3" type="ORF">JK358_18620</name>
</gene>
<evidence type="ECO:0000256" key="1">
    <source>
        <dbReference type="SAM" id="MobiDB-lite"/>
    </source>
</evidence>
<proteinExistence type="predicted"/>
<feature type="transmembrane region" description="Helical" evidence="2">
    <location>
        <begin position="137"/>
        <end position="157"/>
    </location>
</feature>
<dbReference type="EMBL" id="JAERRJ010000007">
    <property type="protein sequence ID" value="MBL1076415.1"/>
    <property type="molecule type" value="Genomic_DNA"/>
</dbReference>
<evidence type="ECO:0000313" key="4">
    <source>
        <dbReference type="Proteomes" id="UP000602198"/>
    </source>
</evidence>
<keyword evidence="4" id="KW-1185">Reference proteome</keyword>